<dbReference type="GO" id="GO:0007623">
    <property type="term" value="P:circadian rhythm"/>
    <property type="evidence" value="ECO:0007669"/>
    <property type="project" value="InterPro"/>
</dbReference>
<feature type="compositionally biased region" description="Low complexity" evidence="1">
    <location>
        <begin position="974"/>
        <end position="997"/>
    </location>
</feature>
<comment type="caution">
    <text evidence="2">The sequence shown here is derived from an EMBL/GenBank/DDBJ whole genome shotgun (WGS) entry which is preliminary data.</text>
</comment>
<dbReference type="GO" id="GO:0006355">
    <property type="term" value="P:regulation of DNA-templated transcription"/>
    <property type="evidence" value="ECO:0007669"/>
    <property type="project" value="InterPro"/>
</dbReference>
<sequence>MTTGNQMQTNELIMSMPYLSSHGTQPPPQSSATGHPLPRRTSAANSVTLRHHRLAPDASLRSSPGSGAANSSNATYSSRRNSGESYKTSRSDPKKWFDQSNQNPTATFDNNVMEVDPPFFQKEFDSSNEEKPFPNQHYAVPPRLATAQSSSGDDYRSVIDDLTVEIQKLKEELKRYKQKGPDMLRKDKLFEIKIHGLPKRKRRELETTLRDFTASLQDSPDASSSQRDKKSSRHATRDHMYSSSYGSNARPVDSAYASMSTGANSSGTSLCRPAMSSTGPSSDLKVQNYLREIPEGLHPRHMAMTERDKKKLVVRRLEQLFTGKIGGRNARRNQYATPAASTDALGPVVPEGQHLSHQHIHQPPTLATAHHEPAREARILPLERPSAPPAKKPQDKNHVTASNSSGNQTEPGGNGNSSGPGTNTSPPSMPPPPEQRPTRVKDLDPDRIQVPSENMEYIRHLGLVPPELLVDAPKPAPDVHPDAEGWVYLNLLCSLAQLHIINVTPGFVRSAVSEISTKFQLSPDGRKIRWRGGSEGTKFSGDSSGDTSQRSPDTDDTSSNTEVSRKRQKTGNSTGDGMQSGDGSSKPHKFGPQVSGSCESFHYKPLFVQLEPPNGQTTMDDTLSSFGPVEDSNAGASRRELSGSGTSNRRKRRHDGAIIYYSGAPFCTDLSGDCGDMSPATYMLSNGQDRKESPWQFVRPLPRRTESGSSLCYRPLHDGPMSRANTKVDNLEAAPRLTSDSDSSADDVELDLSWSGEQQYMEVRPLEPCGLGGVLPDDHFMVVVSTKRAGKDVVVSTGGPTAGLAADCIVNSLATMPMPSSAVPLTSTWLSKCPSNPLEIEYVSGRIKRLAPVSLPPPAIFFPPFSTDCSSDGESDAGFDVDEDEYETSECTSRQANPHHSDGYPDGVDLSSGDEDGEDPDNESDTRLMYDVEEGKGDGRGPEDARRSIGSAEVAPGTLRGRSKSIASGILARTGGSSAATAGGVGSGYSSSVEAST</sequence>
<feature type="compositionally biased region" description="Polar residues" evidence="1">
    <location>
        <begin position="889"/>
        <end position="898"/>
    </location>
</feature>
<feature type="region of interest" description="Disordered" evidence="1">
    <location>
        <begin position="525"/>
        <end position="595"/>
    </location>
</feature>
<feature type="compositionally biased region" description="Polar residues" evidence="1">
    <location>
        <begin position="98"/>
        <end position="110"/>
    </location>
</feature>
<dbReference type="Proteomes" id="UP000557566">
    <property type="component" value="Unassembled WGS sequence"/>
</dbReference>
<feature type="compositionally biased region" description="Low complexity" evidence="1">
    <location>
        <begin position="61"/>
        <end position="80"/>
    </location>
</feature>
<feature type="region of interest" description="Disordered" evidence="1">
    <location>
        <begin position="338"/>
        <end position="372"/>
    </location>
</feature>
<feature type="region of interest" description="Disordered" evidence="1">
    <location>
        <begin position="1"/>
        <end position="154"/>
    </location>
</feature>
<feature type="compositionally biased region" description="Polar residues" evidence="1">
    <location>
        <begin position="540"/>
        <end position="562"/>
    </location>
</feature>
<evidence type="ECO:0000313" key="3">
    <source>
        <dbReference type="Proteomes" id="UP000557566"/>
    </source>
</evidence>
<name>A0A8H4V5G3_9HYPO</name>
<evidence type="ECO:0000313" key="2">
    <source>
        <dbReference type="EMBL" id="KAF4508476.1"/>
    </source>
</evidence>
<keyword evidence="3" id="KW-1185">Reference proteome</keyword>
<dbReference type="EMBL" id="JAAVMX010000005">
    <property type="protein sequence ID" value="KAF4508476.1"/>
    <property type="molecule type" value="Genomic_DNA"/>
</dbReference>
<feature type="compositionally biased region" description="Acidic residues" evidence="1">
    <location>
        <begin position="912"/>
        <end position="923"/>
    </location>
</feature>
<feature type="compositionally biased region" description="Basic and acidic residues" evidence="1">
    <location>
        <begin position="87"/>
        <end position="97"/>
    </location>
</feature>
<dbReference type="OrthoDB" id="2536795at2759"/>
<dbReference type="GO" id="GO:0005737">
    <property type="term" value="C:cytoplasm"/>
    <property type="evidence" value="ECO:0007669"/>
    <property type="project" value="InterPro"/>
</dbReference>
<feature type="region of interest" description="Disordered" evidence="1">
    <location>
        <begin position="866"/>
        <end position="997"/>
    </location>
</feature>
<feature type="compositionally biased region" description="Polar residues" evidence="1">
    <location>
        <begin position="214"/>
        <end position="225"/>
    </location>
</feature>
<feature type="compositionally biased region" description="Polar residues" evidence="1">
    <location>
        <begin position="570"/>
        <end position="583"/>
    </location>
</feature>
<dbReference type="GO" id="GO:0005634">
    <property type="term" value="C:nucleus"/>
    <property type="evidence" value="ECO:0007669"/>
    <property type="project" value="InterPro"/>
</dbReference>
<feature type="compositionally biased region" description="Polar residues" evidence="1">
    <location>
        <begin position="257"/>
        <end position="283"/>
    </location>
</feature>
<protein>
    <recommendedName>
        <fullName evidence="4">Frequency clock protein</fullName>
    </recommendedName>
</protein>
<feature type="compositionally biased region" description="Basic and acidic residues" evidence="1">
    <location>
        <begin position="122"/>
        <end position="132"/>
    </location>
</feature>
<evidence type="ECO:0000256" key="1">
    <source>
        <dbReference type="SAM" id="MobiDB-lite"/>
    </source>
</evidence>
<feature type="compositionally biased region" description="Polar residues" evidence="1">
    <location>
        <begin position="399"/>
        <end position="410"/>
    </location>
</feature>
<evidence type="ECO:0008006" key="4">
    <source>
        <dbReference type="Google" id="ProtNLM"/>
    </source>
</evidence>
<feature type="compositionally biased region" description="Polar residues" evidence="1">
    <location>
        <begin position="614"/>
        <end position="625"/>
    </location>
</feature>
<feature type="region of interest" description="Disordered" evidence="1">
    <location>
        <begin position="200"/>
        <end position="283"/>
    </location>
</feature>
<dbReference type="InterPro" id="IPR018554">
    <property type="entry name" value="FRQ"/>
</dbReference>
<dbReference type="Pfam" id="PF09421">
    <property type="entry name" value="FRQ"/>
    <property type="match status" value="1"/>
</dbReference>
<gene>
    <name evidence="2" type="ORF">G6O67_004847</name>
</gene>
<proteinExistence type="predicted"/>
<dbReference type="AlphaFoldDB" id="A0A8H4V5G3"/>
<feature type="region of interest" description="Disordered" evidence="1">
    <location>
        <begin position="384"/>
        <end position="444"/>
    </location>
</feature>
<feature type="compositionally biased region" description="Basic and acidic residues" evidence="1">
    <location>
        <begin position="924"/>
        <end position="947"/>
    </location>
</feature>
<feature type="region of interest" description="Disordered" evidence="1">
    <location>
        <begin position="610"/>
        <end position="650"/>
    </location>
</feature>
<feature type="compositionally biased region" description="Acidic residues" evidence="1">
    <location>
        <begin position="871"/>
        <end position="888"/>
    </location>
</feature>
<reference evidence="2 3" key="1">
    <citation type="journal article" date="2020" name="Genome Biol. Evol.">
        <title>A new high-quality draft genome assembly of the Chinese cordyceps Ophiocordyceps sinensis.</title>
        <authorList>
            <person name="Shu R."/>
            <person name="Zhang J."/>
            <person name="Meng Q."/>
            <person name="Zhang H."/>
            <person name="Zhou G."/>
            <person name="Li M."/>
            <person name="Wu P."/>
            <person name="Zhao Y."/>
            <person name="Chen C."/>
            <person name="Qin Q."/>
        </authorList>
    </citation>
    <scope>NUCLEOTIDE SEQUENCE [LARGE SCALE GENOMIC DNA]</scope>
    <source>
        <strain evidence="2 3">IOZ07</strain>
    </source>
</reference>
<accession>A0A8H4V5G3</accession>
<feature type="compositionally biased region" description="Polar residues" evidence="1">
    <location>
        <begin position="1"/>
        <end position="12"/>
    </location>
</feature>
<organism evidence="2 3">
    <name type="scientific">Ophiocordyceps sinensis</name>
    <dbReference type="NCBI Taxonomy" id="72228"/>
    <lineage>
        <taxon>Eukaryota</taxon>
        <taxon>Fungi</taxon>
        <taxon>Dikarya</taxon>
        <taxon>Ascomycota</taxon>
        <taxon>Pezizomycotina</taxon>
        <taxon>Sordariomycetes</taxon>
        <taxon>Hypocreomycetidae</taxon>
        <taxon>Hypocreales</taxon>
        <taxon>Ophiocordycipitaceae</taxon>
        <taxon>Ophiocordyceps</taxon>
    </lineage>
</organism>